<proteinExistence type="predicted"/>
<accession>A0A6J4UB46</accession>
<dbReference type="AlphaFoldDB" id="A0A6J4UB46"/>
<dbReference type="EMBL" id="CADCWE010000146">
    <property type="protein sequence ID" value="CAA9544582.1"/>
    <property type="molecule type" value="Genomic_DNA"/>
</dbReference>
<dbReference type="Gene3D" id="3.90.70.10">
    <property type="entry name" value="Cysteine proteinases"/>
    <property type="match status" value="1"/>
</dbReference>
<evidence type="ECO:0000313" key="1">
    <source>
        <dbReference type="EMBL" id="CAA9544582.1"/>
    </source>
</evidence>
<sequence length="261" mass="28959">MDATAEQTKGLSGRLSRRGLIGAGLGAVALGRSETARAQDPILGPELQYEAFVPSAVKQGQYYWYTCEFDAAWIVLKTFGIDPTFEEQLAVVGWDQDPEPWYEESAEGVLIHGGDPTVAFCGDYQHSFLARLRSQAMRKLFDHHGLESRPIRGTAGIRSILRRGGLAWMKVTVDFLPYTPATWVTPDGRRFPTAFTNDHAVVVSAYNNDVVLIQDPLGPTDTNWDRQFRYEVPWAQFVASAEAHGWDGLAVRPMPVATASR</sequence>
<gene>
    <name evidence="1" type="ORF">AVDCRST_MAG73-2282</name>
</gene>
<name>A0A6J4UB46_9BACT</name>
<organism evidence="1">
    <name type="scientific">uncultured Thermomicrobiales bacterium</name>
    <dbReference type="NCBI Taxonomy" id="1645740"/>
    <lineage>
        <taxon>Bacteria</taxon>
        <taxon>Pseudomonadati</taxon>
        <taxon>Thermomicrobiota</taxon>
        <taxon>Thermomicrobia</taxon>
        <taxon>Thermomicrobiales</taxon>
        <taxon>environmental samples</taxon>
    </lineage>
</organism>
<evidence type="ECO:0008006" key="2">
    <source>
        <dbReference type="Google" id="ProtNLM"/>
    </source>
</evidence>
<reference evidence="1" key="1">
    <citation type="submission" date="2020-02" db="EMBL/GenBank/DDBJ databases">
        <authorList>
            <person name="Meier V. D."/>
        </authorList>
    </citation>
    <scope>NUCLEOTIDE SEQUENCE</scope>
    <source>
        <strain evidence="1">AVDCRST_MAG73</strain>
    </source>
</reference>
<protein>
    <recommendedName>
        <fullName evidence="2">Peptidase C39-like domain-containing protein</fullName>
    </recommendedName>
</protein>